<gene>
    <name evidence="2" type="ORF">PV05_05205</name>
</gene>
<accession>A0A0D2D2F1</accession>
<name>A0A0D2D2F1_9EURO</name>
<evidence type="ECO:0008006" key="4">
    <source>
        <dbReference type="Google" id="ProtNLM"/>
    </source>
</evidence>
<dbReference type="CDD" id="cd06464">
    <property type="entry name" value="ACD_sHsps-like"/>
    <property type="match status" value="1"/>
</dbReference>
<evidence type="ECO:0000313" key="3">
    <source>
        <dbReference type="Proteomes" id="UP000054342"/>
    </source>
</evidence>
<evidence type="ECO:0000313" key="2">
    <source>
        <dbReference type="EMBL" id="KIW56552.1"/>
    </source>
</evidence>
<dbReference type="Gene3D" id="2.60.40.790">
    <property type="match status" value="1"/>
</dbReference>
<sequence>MNHPAHILVTNSQSSGAQALYNHNNKQTSSNGTGTGNQNQNHTNTFQTPCFDIQESELAYFLEGEFPGLADKQAISLKQVGPQTLMIEARIDRFDPDAYWALCGPPVPSLPGAEAVKRGSEYEKSDTDLTHWILADDNVQAEPGCYPIIYRNRNSNKTFFKARVDEIISERRLGRLQRSFTFTDPVDFDQMKANFAHGLLRIMLKKSQKTLEEDRQFVIGDNVLKPLEAQSCFEGCEEW</sequence>
<protein>
    <recommendedName>
        <fullName evidence="4">SHSP domain-containing protein</fullName>
    </recommendedName>
</protein>
<evidence type="ECO:0000256" key="1">
    <source>
        <dbReference type="SAM" id="MobiDB-lite"/>
    </source>
</evidence>
<dbReference type="STRING" id="348802.A0A0D2D2F1"/>
<dbReference type="InterPro" id="IPR008978">
    <property type="entry name" value="HSP20-like_chaperone"/>
</dbReference>
<reference evidence="2 3" key="1">
    <citation type="submission" date="2015-01" db="EMBL/GenBank/DDBJ databases">
        <title>The Genome Sequence of Exophiala xenobiotica CBS118157.</title>
        <authorList>
            <consortium name="The Broad Institute Genomics Platform"/>
            <person name="Cuomo C."/>
            <person name="de Hoog S."/>
            <person name="Gorbushina A."/>
            <person name="Stielow B."/>
            <person name="Teixiera M."/>
            <person name="Abouelleil A."/>
            <person name="Chapman S.B."/>
            <person name="Priest M."/>
            <person name="Young S.K."/>
            <person name="Wortman J."/>
            <person name="Nusbaum C."/>
            <person name="Birren B."/>
        </authorList>
    </citation>
    <scope>NUCLEOTIDE SEQUENCE [LARGE SCALE GENOMIC DNA]</scope>
    <source>
        <strain evidence="2 3">CBS 118157</strain>
    </source>
</reference>
<dbReference type="AlphaFoldDB" id="A0A0D2D2F1"/>
<feature type="compositionally biased region" description="Low complexity" evidence="1">
    <location>
        <begin position="24"/>
        <end position="41"/>
    </location>
</feature>
<keyword evidence="3" id="KW-1185">Reference proteome</keyword>
<proteinExistence type="predicted"/>
<organism evidence="2 3">
    <name type="scientific">Exophiala xenobiotica</name>
    <dbReference type="NCBI Taxonomy" id="348802"/>
    <lineage>
        <taxon>Eukaryota</taxon>
        <taxon>Fungi</taxon>
        <taxon>Dikarya</taxon>
        <taxon>Ascomycota</taxon>
        <taxon>Pezizomycotina</taxon>
        <taxon>Eurotiomycetes</taxon>
        <taxon>Chaetothyriomycetidae</taxon>
        <taxon>Chaetothyriales</taxon>
        <taxon>Herpotrichiellaceae</taxon>
        <taxon>Exophiala</taxon>
    </lineage>
</organism>
<dbReference type="OrthoDB" id="1431247at2759"/>
<dbReference type="SUPFAM" id="SSF49764">
    <property type="entry name" value="HSP20-like chaperones"/>
    <property type="match status" value="1"/>
</dbReference>
<dbReference type="EMBL" id="KN847319">
    <property type="protein sequence ID" value="KIW56552.1"/>
    <property type="molecule type" value="Genomic_DNA"/>
</dbReference>
<dbReference type="Proteomes" id="UP000054342">
    <property type="component" value="Unassembled WGS sequence"/>
</dbReference>
<dbReference type="RefSeq" id="XP_013317136.1">
    <property type="nucleotide sequence ID" value="XM_013461682.1"/>
</dbReference>
<dbReference type="HOGENOM" id="CLU_1161152_0_0_1"/>
<dbReference type="GeneID" id="25327113"/>
<feature type="region of interest" description="Disordered" evidence="1">
    <location>
        <begin position="22"/>
        <end position="41"/>
    </location>
</feature>